<feature type="region of interest" description="Disordered" evidence="1">
    <location>
        <begin position="177"/>
        <end position="196"/>
    </location>
</feature>
<keyword evidence="3" id="KW-1185">Reference proteome</keyword>
<name>A0ABP8HF61_9SPHI</name>
<organism evidence="2 3">
    <name type="scientific">Mucilaginibacter gynuensis</name>
    <dbReference type="NCBI Taxonomy" id="1302236"/>
    <lineage>
        <taxon>Bacteria</taxon>
        <taxon>Pseudomonadati</taxon>
        <taxon>Bacteroidota</taxon>
        <taxon>Sphingobacteriia</taxon>
        <taxon>Sphingobacteriales</taxon>
        <taxon>Sphingobacteriaceae</taxon>
        <taxon>Mucilaginibacter</taxon>
    </lineage>
</organism>
<evidence type="ECO:0000256" key="1">
    <source>
        <dbReference type="SAM" id="MobiDB-lite"/>
    </source>
</evidence>
<gene>
    <name evidence="2" type="ORF">GCM10023149_48530</name>
</gene>
<comment type="caution">
    <text evidence="2">The sequence shown here is derived from an EMBL/GenBank/DDBJ whole genome shotgun (WGS) entry which is preliminary data.</text>
</comment>
<feature type="region of interest" description="Disordered" evidence="1">
    <location>
        <begin position="65"/>
        <end position="107"/>
    </location>
</feature>
<evidence type="ECO:0000313" key="3">
    <source>
        <dbReference type="Proteomes" id="UP001500582"/>
    </source>
</evidence>
<feature type="compositionally biased region" description="Polar residues" evidence="1">
    <location>
        <begin position="177"/>
        <end position="190"/>
    </location>
</feature>
<dbReference type="RefSeq" id="WP_345213802.1">
    <property type="nucleotide sequence ID" value="NZ_BAABFT010000021.1"/>
</dbReference>
<dbReference type="EMBL" id="BAABFT010000021">
    <property type="protein sequence ID" value="GAA4338518.1"/>
    <property type="molecule type" value="Genomic_DNA"/>
</dbReference>
<feature type="compositionally biased region" description="Basic and acidic residues" evidence="1">
    <location>
        <begin position="65"/>
        <end position="74"/>
    </location>
</feature>
<dbReference type="Proteomes" id="UP001500582">
    <property type="component" value="Unassembled WGS sequence"/>
</dbReference>
<proteinExistence type="predicted"/>
<reference evidence="3" key="1">
    <citation type="journal article" date="2019" name="Int. J. Syst. Evol. Microbiol.">
        <title>The Global Catalogue of Microorganisms (GCM) 10K type strain sequencing project: providing services to taxonomists for standard genome sequencing and annotation.</title>
        <authorList>
            <consortium name="The Broad Institute Genomics Platform"/>
            <consortium name="The Broad Institute Genome Sequencing Center for Infectious Disease"/>
            <person name="Wu L."/>
            <person name="Ma J."/>
        </authorList>
    </citation>
    <scope>NUCLEOTIDE SEQUENCE [LARGE SCALE GENOMIC DNA]</scope>
    <source>
        <strain evidence="3">JCM 17705</strain>
    </source>
</reference>
<accession>A0ABP8HF61</accession>
<protein>
    <recommendedName>
        <fullName evidence="4">Scaffolding protein</fullName>
    </recommendedName>
</protein>
<sequence>MPKELLKRKLVEKYPGELKKLTPKGQELLVEKLDTKLTAEDEVEDFVNGLENTIGIFVDVVVSESDRRVREASTKPKGKTGTETTEGDEDTNKGKGGSEQEDVPSWAKGLMTSVQSLQQQLAQEKGKNTLNDLVAAAKAKGIPERLASKYVIGETYDQEAALTELEADWADIKQFNVNSSAGDGRTPSSSGAGGTKDVSAAIKSFAKANVEAAKVPTK</sequence>
<evidence type="ECO:0000313" key="2">
    <source>
        <dbReference type="EMBL" id="GAA4338518.1"/>
    </source>
</evidence>
<evidence type="ECO:0008006" key="4">
    <source>
        <dbReference type="Google" id="ProtNLM"/>
    </source>
</evidence>